<dbReference type="Proteomes" id="UP000249134">
    <property type="component" value="Chromosome 1"/>
</dbReference>
<gene>
    <name evidence="8" type="primary">gbpA</name>
    <name evidence="8" type="ORF">NCTC4824_00211</name>
</gene>
<dbReference type="InterPro" id="IPR004302">
    <property type="entry name" value="Cellulose/chitin-bd_N"/>
</dbReference>
<dbReference type="KEGG" id="blen:NCTC4824_00211"/>
<dbReference type="Pfam" id="PF03067">
    <property type="entry name" value="LPMO_10"/>
    <property type="match status" value="1"/>
</dbReference>
<dbReference type="Gene3D" id="2.10.10.20">
    <property type="entry name" value="Carbohydrate-binding module superfamily 5/12"/>
    <property type="match status" value="2"/>
</dbReference>
<dbReference type="InterPro" id="IPR003610">
    <property type="entry name" value="CBM5/12"/>
</dbReference>
<dbReference type="CDD" id="cd21177">
    <property type="entry name" value="LPMO_AA10"/>
    <property type="match status" value="1"/>
</dbReference>
<keyword evidence="4" id="KW-0378">Hydrolase</keyword>
<dbReference type="GO" id="GO:0000272">
    <property type="term" value="P:polysaccharide catabolic process"/>
    <property type="evidence" value="ECO:0007669"/>
    <property type="project" value="UniProtKB-KW"/>
</dbReference>
<evidence type="ECO:0000313" key="8">
    <source>
        <dbReference type="EMBL" id="SQI51376.1"/>
    </source>
</evidence>
<feature type="domain" description="Chitin-binding type-3" evidence="7">
    <location>
        <begin position="226"/>
        <end position="268"/>
    </location>
</feature>
<feature type="region of interest" description="Disordered" evidence="6">
    <location>
        <begin position="201"/>
        <end position="223"/>
    </location>
</feature>
<sequence>MEIRSINIKPIFIVIGTLIMLALTMAFVGKASAHGYVDSPASRALLCKQGVNKDCGAVVYEPQSLEAPGNFPNAGPADGQIASAGGVFPKLDEQSTNRWAKVPMTSGANTFSWNLTAAHATDKWQYYITKENWDPNSPLKRSDLELFCTIDDGGKRPPFQVSHDCVVPERTGYHVILAYWEVYDTANAFYNVIDANFDGDFVEPEEPKEPEIPSEPGEGEDNDNTVPAWDAAAVYLKGNKVSYNGSTYEAQWWTQNEVPGESSVWKLVNNDDDNGEENDNPVNTWDASKAYLGGDKVIYNGILYQALWWTQGDQPGSNSAWLAV</sequence>
<evidence type="ECO:0000256" key="1">
    <source>
        <dbReference type="ARBA" id="ARBA00004613"/>
    </source>
</evidence>
<evidence type="ECO:0000256" key="4">
    <source>
        <dbReference type="ARBA" id="ARBA00022801"/>
    </source>
</evidence>
<dbReference type="InterPro" id="IPR014756">
    <property type="entry name" value="Ig_E-set"/>
</dbReference>
<dbReference type="EMBL" id="LS483476">
    <property type="protein sequence ID" value="SQI51376.1"/>
    <property type="molecule type" value="Genomic_DNA"/>
</dbReference>
<dbReference type="GO" id="GO:0004553">
    <property type="term" value="F:hydrolase activity, hydrolyzing O-glycosyl compounds"/>
    <property type="evidence" value="ECO:0007669"/>
    <property type="project" value="InterPro"/>
</dbReference>
<dbReference type="CDD" id="cd12215">
    <property type="entry name" value="ChiC_BD"/>
    <property type="match status" value="2"/>
</dbReference>
<reference evidence="8 9" key="1">
    <citation type="submission" date="2018-06" db="EMBL/GenBank/DDBJ databases">
        <authorList>
            <consortium name="Pathogen Informatics"/>
            <person name="Doyle S."/>
        </authorList>
    </citation>
    <scope>NUCLEOTIDE SEQUENCE [LARGE SCALE GENOMIC DNA]</scope>
    <source>
        <strain evidence="8 9">NCTC4824</strain>
    </source>
</reference>
<dbReference type="PANTHER" id="PTHR34823:SF1">
    <property type="entry name" value="CHITIN-BINDING TYPE-4 DOMAIN-CONTAINING PROTEIN"/>
    <property type="match status" value="1"/>
</dbReference>
<keyword evidence="9" id="KW-1185">Reference proteome</keyword>
<evidence type="ECO:0000256" key="5">
    <source>
        <dbReference type="ARBA" id="ARBA00023326"/>
    </source>
</evidence>
<dbReference type="FunFam" id="2.70.50.50:FF:000001">
    <property type="entry name" value="Chitin-binding protein"/>
    <property type="match status" value="1"/>
</dbReference>
<comment type="subcellular location">
    <subcellularLocation>
        <location evidence="1">Secreted</location>
    </subcellularLocation>
</comment>
<dbReference type="GO" id="GO:0005576">
    <property type="term" value="C:extracellular region"/>
    <property type="evidence" value="ECO:0007669"/>
    <property type="project" value="UniProtKB-SubCell"/>
</dbReference>
<evidence type="ECO:0000256" key="2">
    <source>
        <dbReference type="ARBA" id="ARBA00022525"/>
    </source>
</evidence>
<keyword evidence="3" id="KW-0732">Signal</keyword>
<dbReference type="InterPro" id="IPR036573">
    <property type="entry name" value="CBM_sf_5/12"/>
</dbReference>
<feature type="domain" description="Chitin-binding type-3" evidence="7">
    <location>
        <begin position="282"/>
        <end position="324"/>
    </location>
</feature>
<accession>A0A2X4VGP2</accession>
<dbReference type="Pfam" id="PF02839">
    <property type="entry name" value="CBM_5_12"/>
    <property type="match status" value="2"/>
</dbReference>
<dbReference type="AlphaFoldDB" id="A0A2X4VGP2"/>
<dbReference type="SUPFAM" id="SSF51055">
    <property type="entry name" value="Carbohydrate binding domain"/>
    <property type="match status" value="2"/>
</dbReference>
<dbReference type="GO" id="GO:0030246">
    <property type="term" value="F:carbohydrate binding"/>
    <property type="evidence" value="ECO:0007669"/>
    <property type="project" value="InterPro"/>
</dbReference>
<keyword evidence="5" id="KW-0624">Polysaccharide degradation</keyword>
<evidence type="ECO:0000256" key="3">
    <source>
        <dbReference type="ARBA" id="ARBA00022729"/>
    </source>
</evidence>
<evidence type="ECO:0000256" key="6">
    <source>
        <dbReference type="SAM" id="MobiDB-lite"/>
    </source>
</evidence>
<protein>
    <submittedName>
        <fullName evidence="8">Chitin-binding protein</fullName>
    </submittedName>
</protein>
<dbReference type="STRING" id="1348624.GCA_001591545_03593"/>
<evidence type="ECO:0000259" key="7">
    <source>
        <dbReference type="SMART" id="SM00495"/>
    </source>
</evidence>
<dbReference type="PANTHER" id="PTHR34823">
    <property type="entry name" value="GLCNAC-BINDING PROTEIN A"/>
    <property type="match status" value="1"/>
</dbReference>
<dbReference type="Gene3D" id="2.70.50.50">
    <property type="entry name" value="chitin-binding protein cbp21"/>
    <property type="match status" value="1"/>
</dbReference>
<keyword evidence="5" id="KW-0119">Carbohydrate metabolism</keyword>
<organism evidence="8 9">
    <name type="scientific">Lederbergia lenta</name>
    <name type="common">Bacillus lentus</name>
    <dbReference type="NCBI Taxonomy" id="1467"/>
    <lineage>
        <taxon>Bacteria</taxon>
        <taxon>Bacillati</taxon>
        <taxon>Bacillota</taxon>
        <taxon>Bacilli</taxon>
        <taxon>Bacillales</taxon>
        <taxon>Bacillaceae</taxon>
        <taxon>Lederbergia</taxon>
    </lineage>
</organism>
<evidence type="ECO:0000313" key="9">
    <source>
        <dbReference type="Proteomes" id="UP000249134"/>
    </source>
</evidence>
<proteinExistence type="predicted"/>
<keyword evidence="2" id="KW-0964">Secreted</keyword>
<dbReference type="SMART" id="SM00495">
    <property type="entry name" value="ChtBD3"/>
    <property type="match status" value="2"/>
</dbReference>
<dbReference type="SUPFAM" id="SSF81296">
    <property type="entry name" value="E set domains"/>
    <property type="match status" value="1"/>
</dbReference>
<name>A0A2X4VGP2_LEDLE</name>
<dbReference type="InterPro" id="IPR051024">
    <property type="entry name" value="GlcNAc_Chitin_IntDeg"/>
</dbReference>
<dbReference type="RefSeq" id="WP_066145393.1">
    <property type="nucleotide sequence ID" value="NZ_CBCSGM010000006.1"/>
</dbReference>